<sequence length="274" mass="31571">MATSYLPGLGLREKQKEQDRERRRRRDRERRLSMSLEERERHLARRRRNYQLRRRKEEHAKFSQHGKASTTTKYEDSAVNDSLAPVHVSGSSVPSDAARHVGYIGQLENQIVPKSEGAEPKSHEIPKHSGRLRLNQIRHLARMMNSSESKPCGDCQQTTVNATIKENATTNCLTRKTMRLVHVKRLARGLNSPNGKATDQDNLSTIQGMIHPPSETVFSEMFPIYPSAECLRKWQPLIFDVFHFIYQDYGYKFAGNSQTMVLLVKKDVDMNMVH</sequence>
<feature type="compositionally biased region" description="Basic and acidic residues" evidence="1">
    <location>
        <begin position="11"/>
        <end position="21"/>
    </location>
</feature>
<proteinExistence type="predicted"/>
<keyword evidence="3" id="KW-1185">Reference proteome</keyword>
<dbReference type="AlphaFoldDB" id="A0AAD2AAM0"/>
<evidence type="ECO:0000256" key="1">
    <source>
        <dbReference type="SAM" id="MobiDB-lite"/>
    </source>
</evidence>
<feature type="region of interest" description="Disordered" evidence="1">
    <location>
        <begin position="1"/>
        <end position="76"/>
    </location>
</feature>
<feature type="compositionally biased region" description="Basic and acidic residues" evidence="1">
    <location>
        <begin position="29"/>
        <end position="41"/>
    </location>
</feature>
<reference evidence="2" key="1">
    <citation type="submission" date="2023-05" db="EMBL/GenBank/DDBJ databases">
        <authorList>
            <person name="Huff M."/>
        </authorList>
    </citation>
    <scope>NUCLEOTIDE SEQUENCE</scope>
</reference>
<feature type="compositionally biased region" description="Basic residues" evidence="1">
    <location>
        <begin position="42"/>
        <end position="54"/>
    </location>
</feature>
<evidence type="ECO:0000313" key="3">
    <source>
        <dbReference type="Proteomes" id="UP000834106"/>
    </source>
</evidence>
<gene>
    <name evidence="2" type="ORF">FPE_LOCUS31409</name>
</gene>
<name>A0AAD2AAM0_9LAMI</name>
<organism evidence="2 3">
    <name type="scientific">Fraxinus pennsylvanica</name>
    <dbReference type="NCBI Taxonomy" id="56036"/>
    <lineage>
        <taxon>Eukaryota</taxon>
        <taxon>Viridiplantae</taxon>
        <taxon>Streptophyta</taxon>
        <taxon>Embryophyta</taxon>
        <taxon>Tracheophyta</taxon>
        <taxon>Spermatophyta</taxon>
        <taxon>Magnoliopsida</taxon>
        <taxon>eudicotyledons</taxon>
        <taxon>Gunneridae</taxon>
        <taxon>Pentapetalae</taxon>
        <taxon>asterids</taxon>
        <taxon>lamiids</taxon>
        <taxon>Lamiales</taxon>
        <taxon>Oleaceae</taxon>
        <taxon>Oleeae</taxon>
        <taxon>Fraxinus</taxon>
    </lineage>
</organism>
<protein>
    <submittedName>
        <fullName evidence="2">Uncharacterized protein</fullName>
    </submittedName>
</protein>
<evidence type="ECO:0000313" key="2">
    <source>
        <dbReference type="EMBL" id="CAI9783979.1"/>
    </source>
</evidence>
<dbReference type="EMBL" id="OU503055">
    <property type="protein sequence ID" value="CAI9783979.1"/>
    <property type="molecule type" value="Genomic_DNA"/>
</dbReference>
<accession>A0AAD2AAM0</accession>
<dbReference type="Proteomes" id="UP000834106">
    <property type="component" value="Chromosome 20"/>
</dbReference>